<dbReference type="NCBIfam" id="TIGR00506">
    <property type="entry name" value="ribB"/>
    <property type="match status" value="1"/>
</dbReference>
<proteinExistence type="inferred from homology"/>
<dbReference type="UniPathway" id="UPA00275">
    <property type="reaction ID" value="UER00399"/>
</dbReference>
<dbReference type="AlphaFoldDB" id="A0A2X2E136"/>
<dbReference type="GO" id="GO:0005829">
    <property type="term" value="C:cytosol"/>
    <property type="evidence" value="ECO:0007669"/>
    <property type="project" value="TreeGrafter"/>
</dbReference>
<feature type="site" description="Essential for catalytic activity" evidence="10">
    <location>
        <position position="132"/>
    </location>
</feature>
<evidence type="ECO:0000256" key="5">
    <source>
        <dbReference type="ARBA" id="ARBA00022619"/>
    </source>
</evidence>
<protein>
    <recommendedName>
        <fullName evidence="4 10">3,4-dihydroxy-2-butanone 4-phosphate synthase</fullName>
        <shortName evidence="10 11">DHBP synthase</shortName>
        <ecNumber evidence="3 10">4.1.99.12</ecNumber>
    </recommendedName>
</protein>
<dbReference type="SUPFAM" id="SSF55821">
    <property type="entry name" value="YrdC/RibB"/>
    <property type="match status" value="1"/>
</dbReference>
<feature type="binding site" evidence="10">
    <location>
        <position position="34"/>
    </location>
    <ligand>
        <name>Mg(2+)</name>
        <dbReference type="ChEBI" id="CHEBI:18420"/>
        <label>2</label>
    </ligand>
</feature>
<evidence type="ECO:0000313" key="12">
    <source>
        <dbReference type="EMBL" id="SPZ01789.1"/>
    </source>
</evidence>
<evidence type="ECO:0000256" key="11">
    <source>
        <dbReference type="RuleBase" id="RU003843"/>
    </source>
</evidence>
<dbReference type="EC" id="4.1.99.12" evidence="3 10"/>
<gene>
    <name evidence="10 12" type="primary">ribB</name>
    <name evidence="12" type="ORF">NCTC11842_00584</name>
</gene>
<feature type="site" description="Essential for catalytic activity" evidence="10">
    <location>
        <position position="170"/>
    </location>
</feature>
<dbReference type="GO" id="GO:0000287">
    <property type="term" value="F:magnesium ion binding"/>
    <property type="evidence" value="ECO:0007669"/>
    <property type="project" value="UniProtKB-UniRule"/>
</dbReference>
<name>A0A2X2E136_PSELU</name>
<feature type="binding site" evidence="10">
    <location>
        <begin position="146"/>
        <end position="150"/>
    </location>
    <ligand>
        <name>D-ribulose 5-phosphate</name>
        <dbReference type="ChEBI" id="CHEBI:58121"/>
    </ligand>
</feature>
<evidence type="ECO:0000256" key="4">
    <source>
        <dbReference type="ARBA" id="ARBA00018836"/>
    </source>
</evidence>
<evidence type="ECO:0000256" key="8">
    <source>
        <dbReference type="ARBA" id="ARBA00023211"/>
    </source>
</evidence>
<comment type="catalytic activity">
    <reaction evidence="10 11">
        <text>D-ribulose 5-phosphate = (2S)-2-hydroxy-3-oxobutyl phosphate + formate + H(+)</text>
        <dbReference type="Rhea" id="RHEA:18457"/>
        <dbReference type="ChEBI" id="CHEBI:15378"/>
        <dbReference type="ChEBI" id="CHEBI:15740"/>
        <dbReference type="ChEBI" id="CHEBI:58121"/>
        <dbReference type="ChEBI" id="CHEBI:58830"/>
        <dbReference type="EC" id="4.1.99.12"/>
    </reaction>
</comment>
<accession>A0A2X2E136</accession>
<keyword evidence="5 10" id="KW-0686">Riboflavin biosynthesis</keyword>
<evidence type="ECO:0000256" key="2">
    <source>
        <dbReference type="ARBA" id="ARBA00004904"/>
    </source>
</evidence>
<dbReference type="RefSeq" id="WP_010796897.1">
    <property type="nucleotide sequence ID" value="NZ_DAMAAI010000002.1"/>
</dbReference>
<dbReference type="Pfam" id="PF00926">
    <property type="entry name" value="DHBP_synthase"/>
    <property type="match status" value="1"/>
</dbReference>
<dbReference type="HAMAP" id="MF_00180">
    <property type="entry name" value="RibB"/>
    <property type="match status" value="1"/>
</dbReference>
<dbReference type="PANTHER" id="PTHR21327">
    <property type="entry name" value="GTP CYCLOHYDROLASE II-RELATED"/>
    <property type="match status" value="1"/>
</dbReference>
<keyword evidence="9 10" id="KW-0456">Lyase</keyword>
<feature type="binding site" evidence="10">
    <location>
        <position position="149"/>
    </location>
    <ligand>
        <name>Mg(2+)</name>
        <dbReference type="ChEBI" id="CHEBI:18420"/>
        <label>2</label>
    </ligand>
</feature>
<feature type="binding site" evidence="10">
    <location>
        <begin position="33"/>
        <end position="34"/>
    </location>
    <ligand>
        <name>D-ribulose 5-phosphate</name>
        <dbReference type="ChEBI" id="CHEBI:58121"/>
    </ligand>
</feature>
<dbReference type="GO" id="GO:0008686">
    <property type="term" value="F:3,4-dihydroxy-2-butanone-4-phosphate synthase activity"/>
    <property type="evidence" value="ECO:0007669"/>
    <property type="project" value="UniProtKB-UniRule"/>
</dbReference>
<evidence type="ECO:0000256" key="3">
    <source>
        <dbReference type="ARBA" id="ARBA00012153"/>
    </source>
</evidence>
<organism evidence="12 13">
    <name type="scientific">Pseudomonas luteola</name>
    <dbReference type="NCBI Taxonomy" id="47886"/>
    <lineage>
        <taxon>Bacteria</taxon>
        <taxon>Pseudomonadati</taxon>
        <taxon>Pseudomonadota</taxon>
        <taxon>Gammaproteobacteria</taxon>
        <taxon>Pseudomonadales</taxon>
        <taxon>Pseudomonadaceae</taxon>
        <taxon>Pseudomonas</taxon>
    </lineage>
</organism>
<feature type="binding site" evidence="10">
    <location>
        <position position="38"/>
    </location>
    <ligand>
        <name>D-ribulose 5-phosphate</name>
        <dbReference type="ChEBI" id="CHEBI:58121"/>
    </ligand>
</feature>
<evidence type="ECO:0000256" key="7">
    <source>
        <dbReference type="ARBA" id="ARBA00022842"/>
    </source>
</evidence>
<sequence>MPMLDPQRHSRLYAAVAAYREGRPVLLLDDADRENEADLVAAAENLTLSTMVKMIRDGSGIVCLCLDDASVRCLDLPPMVKNNQARHGTGFTVSIEAAEGVTTGVSAADRMITIRAALDSCEGRSRIVSPGHIFPLRAREGGVLTRRGHTEGSVELAMLAGLRPAAVLCELMNPDGSMARGTDVEHYAQQHGIPVLTIEEIVRYREEEALLASQSVSVV</sequence>
<evidence type="ECO:0000256" key="10">
    <source>
        <dbReference type="HAMAP-Rule" id="MF_00180"/>
    </source>
</evidence>
<dbReference type="GeneID" id="300265952"/>
<comment type="cofactor">
    <cofactor evidence="10 11">
        <name>Mg(2+)</name>
        <dbReference type="ChEBI" id="CHEBI:18420"/>
    </cofactor>
    <cofactor evidence="10 11">
        <name>Mn(2+)</name>
        <dbReference type="ChEBI" id="CHEBI:29035"/>
    </cofactor>
    <text evidence="10 11">Binds 2 divalent metal cations per subunit. Magnesium or manganese.</text>
</comment>
<dbReference type="InterPro" id="IPR017945">
    <property type="entry name" value="DHBP_synth_RibB-like_a/b_dom"/>
</dbReference>
<comment type="subunit">
    <text evidence="10 11">Homodimer.</text>
</comment>
<dbReference type="Gene3D" id="3.90.870.10">
    <property type="entry name" value="DHBP synthase"/>
    <property type="match status" value="1"/>
</dbReference>
<comment type="similarity">
    <text evidence="10 11">Belongs to the DHBP synthase family.</text>
</comment>
<feature type="binding site" evidence="10">
    <location>
        <position position="34"/>
    </location>
    <ligand>
        <name>Mg(2+)</name>
        <dbReference type="ChEBI" id="CHEBI:18420"/>
        <label>1</label>
    </ligand>
</feature>
<evidence type="ECO:0000256" key="6">
    <source>
        <dbReference type="ARBA" id="ARBA00022723"/>
    </source>
</evidence>
<dbReference type="PANTHER" id="PTHR21327:SF38">
    <property type="entry name" value="3,4-DIHYDROXY-2-BUTANONE 4-PHOSPHATE SYNTHASE"/>
    <property type="match status" value="1"/>
</dbReference>
<keyword evidence="8 10" id="KW-0464">Manganese</keyword>
<dbReference type="EMBL" id="UAUF01000005">
    <property type="protein sequence ID" value="SPZ01789.1"/>
    <property type="molecule type" value="Genomic_DNA"/>
</dbReference>
<dbReference type="InterPro" id="IPR000422">
    <property type="entry name" value="DHBP_synthase_RibB"/>
</dbReference>
<dbReference type="GO" id="GO:0030145">
    <property type="term" value="F:manganese ion binding"/>
    <property type="evidence" value="ECO:0007669"/>
    <property type="project" value="UniProtKB-UniRule"/>
</dbReference>
<comment type="pathway">
    <text evidence="2 10 11">Cofactor biosynthesis; riboflavin biosynthesis; 2-hydroxy-3-oxobutyl phosphate from D-ribulose 5-phosphate: step 1/1.</text>
</comment>
<evidence type="ECO:0000256" key="9">
    <source>
        <dbReference type="ARBA" id="ARBA00023239"/>
    </source>
</evidence>
<comment type="function">
    <text evidence="1 10 11">Catalyzes the conversion of D-ribulose 5-phosphate to formate and 3,4-dihydroxy-2-butanone 4-phosphate.</text>
</comment>
<evidence type="ECO:0000313" key="13">
    <source>
        <dbReference type="Proteomes" id="UP000250443"/>
    </source>
</evidence>
<evidence type="ECO:0000256" key="1">
    <source>
        <dbReference type="ARBA" id="ARBA00002284"/>
    </source>
</evidence>
<dbReference type="GO" id="GO:0009231">
    <property type="term" value="P:riboflavin biosynthetic process"/>
    <property type="evidence" value="ECO:0007669"/>
    <property type="project" value="UniProtKB-UniRule"/>
</dbReference>
<keyword evidence="6 10" id="KW-0479">Metal-binding</keyword>
<reference evidence="12 13" key="1">
    <citation type="submission" date="2018-06" db="EMBL/GenBank/DDBJ databases">
        <authorList>
            <consortium name="Pathogen Informatics"/>
            <person name="Doyle S."/>
        </authorList>
    </citation>
    <scope>NUCLEOTIDE SEQUENCE [LARGE SCALE GENOMIC DNA]</scope>
    <source>
        <strain evidence="12 13">NCTC11842</strain>
    </source>
</reference>
<keyword evidence="7 10" id="KW-0460">Magnesium</keyword>
<dbReference type="Proteomes" id="UP000250443">
    <property type="component" value="Unassembled WGS sequence"/>
</dbReference>